<comment type="subcellular location">
    <subcellularLocation>
        <location evidence="1">Membrane</location>
        <topology evidence="1">Multi-pass membrane protein</topology>
    </subcellularLocation>
</comment>
<evidence type="ECO:0000256" key="4">
    <source>
        <dbReference type="ARBA" id="ARBA00022692"/>
    </source>
</evidence>
<evidence type="ECO:0000256" key="1">
    <source>
        <dbReference type="ARBA" id="ARBA00004141"/>
    </source>
</evidence>
<keyword evidence="6 10" id="KW-1133">Transmembrane helix</keyword>
<dbReference type="InterPro" id="IPR002076">
    <property type="entry name" value="ELO_fam"/>
</dbReference>
<organism evidence="11 12">
    <name type="scientific">Spheniscus mendiculus</name>
    <name type="common">Galapagos penguin</name>
    <dbReference type="NCBI Taxonomy" id="156760"/>
    <lineage>
        <taxon>Eukaryota</taxon>
        <taxon>Metazoa</taxon>
        <taxon>Chordata</taxon>
        <taxon>Craniata</taxon>
        <taxon>Vertebrata</taxon>
        <taxon>Euteleostomi</taxon>
        <taxon>Archelosauria</taxon>
        <taxon>Archosauria</taxon>
        <taxon>Dinosauria</taxon>
        <taxon>Saurischia</taxon>
        <taxon>Theropoda</taxon>
        <taxon>Coelurosauria</taxon>
        <taxon>Aves</taxon>
        <taxon>Neognathae</taxon>
        <taxon>Neoaves</taxon>
        <taxon>Aequornithes</taxon>
        <taxon>Sphenisciformes</taxon>
        <taxon>Spheniscidae</taxon>
        <taxon>Spheniscus</taxon>
    </lineage>
</organism>
<keyword evidence="5 10" id="KW-0276">Fatty acid metabolism</keyword>
<feature type="non-terminal residue" evidence="11">
    <location>
        <position position="252"/>
    </location>
</feature>
<keyword evidence="3 10" id="KW-0808">Transferase</keyword>
<dbReference type="PROSITE" id="PS01188">
    <property type="entry name" value="ELO"/>
    <property type="match status" value="1"/>
</dbReference>
<dbReference type="GO" id="GO:0034626">
    <property type="term" value="P:fatty acid elongation, polyunsaturated fatty acid"/>
    <property type="evidence" value="ECO:0007669"/>
    <property type="project" value="TreeGrafter"/>
</dbReference>
<keyword evidence="4 10" id="KW-0812">Transmembrane</keyword>
<keyword evidence="12" id="KW-1185">Reference proteome</keyword>
<evidence type="ECO:0000313" key="11">
    <source>
        <dbReference type="EMBL" id="KAF1455678.1"/>
    </source>
</evidence>
<dbReference type="InterPro" id="IPR030457">
    <property type="entry name" value="ELO_CS"/>
</dbReference>
<comment type="catalytic activity">
    <reaction evidence="10">
        <text>a very-long-chain acyl-CoA + malonyl-CoA + H(+) = a very-long-chain 3-oxoacyl-CoA + CO2 + CoA</text>
        <dbReference type="Rhea" id="RHEA:32727"/>
        <dbReference type="ChEBI" id="CHEBI:15378"/>
        <dbReference type="ChEBI" id="CHEBI:16526"/>
        <dbReference type="ChEBI" id="CHEBI:57287"/>
        <dbReference type="ChEBI" id="CHEBI:57384"/>
        <dbReference type="ChEBI" id="CHEBI:90725"/>
        <dbReference type="ChEBI" id="CHEBI:90736"/>
        <dbReference type="EC" id="2.3.1.199"/>
    </reaction>
</comment>
<feature type="transmembrane region" description="Helical" evidence="10">
    <location>
        <begin position="127"/>
        <end position="144"/>
    </location>
</feature>
<protein>
    <recommendedName>
        <fullName evidence="10">Elongation of very long chain fatty acids protein</fullName>
        <ecNumber evidence="10">2.3.1.199</ecNumber>
    </recommendedName>
    <alternativeName>
        <fullName evidence="10">Very-long-chain 3-oxoacyl-CoA synthase</fullName>
    </alternativeName>
</protein>
<reference evidence="11 12" key="1">
    <citation type="journal article" date="2019" name="Gigascience">
        <title>High-coverage genomes to elucidate the evolution of penguins.</title>
        <authorList>
            <person name="Pan H."/>
            <person name="Cole T.L."/>
            <person name="Bi X."/>
            <person name="Fang M."/>
            <person name="Zhou C."/>
            <person name="Yang Z."/>
            <person name="Ksepka D.T."/>
            <person name="Hart T."/>
            <person name="Bouzat J.L."/>
            <person name="Argilla L.S."/>
            <person name="Bertelsen M.F."/>
            <person name="Boersma P.D."/>
            <person name="Bost C.A."/>
            <person name="Cherel Y."/>
            <person name="Dann P."/>
            <person name="Fiddaman S.R."/>
            <person name="Howard P."/>
            <person name="Labuschagne K."/>
            <person name="Mattern T."/>
            <person name="Miller G."/>
            <person name="Parker P."/>
            <person name="Phillips R.A."/>
            <person name="Quillfeldt P."/>
            <person name="Ryan P.G."/>
            <person name="Taylor H."/>
            <person name="Thompson D.R."/>
            <person name="Young M.J."/>
            <person name="Ellegaard M.R."/>
            <person name="Gilbert M.T.P."/>
            <person name="Sinding M.S."/>
            <person name="Pacheco G."/>
            <person name="Shepherd L.D."/>
            <person name="Tennyson A.J.D."/>
            <person name="Grosser S."/>
            <person name="Kay E."/>
            <person name="Nupen L.J."/>
            <person name="Ellenberg U."/>
            <person name="Houston D.M."/>
            <person name="Reeve A.H."/>
            <person name="Johnson K."/>
            <person name="Masello J.F."/>
            <person name="Stracke T."/>
            <person name="McKinlay B."/>
            <person name="Borboroglu P.G."/>
            <person name="Zhang D.X."/>
            <person name="Zhang G."/>
        </authorList>
    </citation>
    <scope>NUCLEOTIDE SEQUENCE [LARGE SCALE GENOMIC DNA]</scope>
    <source>
        <strain evidence="11">GAPE 212</strain>
    </source>
</reference>
<dbReference type="EMBL" id="VUKU01003272">
    <property type="protein sequence ID" value="KAF1455678.1"/>
    <property type="molecule type" value="Genomic_DNA"/>
</dbReference>
<dbReference type="GO" id="GO:0005789">
    <property type="term" value="C:endoplasmic reticulum membrane"/>
    <property type="evidence" value="ECO:0007669"/>
    <property type="project" value="TreeGrafter"/>
</dbReference>
<evidence type="ECO:0000256" key="6">
    <source>
        <dbReference type="ARBA" id="ARBA00022989"/>
    </source>
</evidence>
<dbReference type="Pfam" id="PF01151">
    <property type="entry name" value="ELO"/>
    <property type="match status" value="1"/>
</dbReference>
<dbReference type="GO" id="GO:0009922">
    <property type="term" value="F:fatty acid elongase activity"/>
    <property type="evidence" value="ECO:0007669"/>
    <property type="project" value="UniProtKB-EC"/>
</dbReference>
<sequence>FEKNFNVQEAREWMRQNWHKSLFFAVAYVILIFGIQHFMKERRGYKLQAPMTLWSLSLALFSAMGAHRVWKQMAFILSTKGFKQSVCSPSFYIHPISKLWIYLFVLSKLLELGDTVFIVLRKKQLIFLHWYHHVTTMVLTWYSYKDMAAGSGWIAVLNFSIHAVMYSYYTVRAAGFKVSRFIAMAITISQMLQMLAYVVMSILIIFWMEDKVCHTTWTIMFLSFMSYFTFLGLFCNFFFKTYLRKTQKSKGE</sequence>
<feature type="transmembrane region" description="Helical" evidence="10">
    <location>
        <begin position="219"/>
        <end position="239"/>
    </location>
</feature>
<feature type="transmembrane region" description="Helical" evidence="10">
    <location>
        <begin position="181"/>
        <end position="207"/>
    </location>
</feature>
<evidence type="ECO:0000256" key="2">
    <source>
        <dbReference type="ARBA" id="ARBA00022516"/>
    </source>
</evidence>
<evidence type="ECO:0000256" key="5">
    <source>
        <dbReference type="ARBA" id="ARBA00022832"/>
    </source>
</evidence>
<evidence type="ECO:0000256" key="9">
    <source>
        <dbReference type="ARBA" id="ARBA00023160"/>
    </source>
</evidence>
<keyword evidence="2 10" id="KW-0444">Lipid biosynthesis</keyword>
<keyword evidence="9 10" id="KW-0275">Fatty acid biosynthesis</keyword>
<keyword evidence="8 10" id="KW-0472">Membrane</keyword>
<dbReference type="GO" id="GO:0042761">
    <property type="term" value="P:very long-chain fatty acid biosynthetic process"/>
    <property type="evidence" value="ECO:0007669"/>
    <property type="project" value="TreeGrafter"/>
</dbReference>
<feature type="transmembrane region" description="Helical" evidence="10">
    <location>
        <begin position="150"/>
        <end position="169"/>
    </location>
</feature>
<dbReference type="EC" id="2.3.1.199" evidence="10"/>
<gene>
    <name evidence="11" type="primary">ELOVL6_0</name>
    <name evidence="11" type="ORF">FQV24_0004151</name>
</gene>
<dbReference type="GO" id="GO:0034625">
    <property type="term" value="P:fatty acid elongation, monounsaturated fatty acid"/>
    <property type="evidence" value="ECO:0007669"/>
    <property type="project" value="TreeGrafter"/>
</dbReference>
<comment type="similarity">
    <text evidence="10">Belongs to the ELO family.</text>
</comment>
<dbReference type="PANTHER" id="PTHR11157">
    <property type="entry name" value="FATTY ACID ACYL TRANSFERASE-RELATED"/>
    <property type="match status" value="1"/>
</dbReference>
<evidence type="ECO:0000256" key="10">
    <source>
        <dbReference type="RuleBase" id="RU361115"/>
    </source>
</evidence>
<dbReference type="AlphaFoldDB" id="A0A8J4IQN0"/>
<feature type="transmembrane region" description="Helical" evidence="10">
    <location>
        <begin position="21"/>
        <end position="39"/>
    </location>
</feature>
<evidence type="ECO:0000256" key="7">
    <source>
        <dbReference type="ARBA" id="ARBA00023098"/>
    </source>
</evidence>
<proteinExistence type="inferred from homology"/>
<dbReference type="Proteomes" id="UP000785099">
    <property type="component" value="Unassembled WGS sequence"/>
</dbReference>
<evidence type="ECO:0000313" key="12">
    <source>
        <dbReference type="Proteomes" id="UP000785099"/>
    </source>
</evidence>
<evidence type="ECO:0000256" key="3">
    <source>
        <dbReference type="ARBA" id="ARBA00022679"/>
    </source>
</evidence>
<comment type="caution">
    <text evidence="11">The sequence shown here is derived from an EMBL/GenBank/DDBJ whole genome shotgun (WGS) entry which is preliminary data.</text>
</comment>
<feature type="transmembrane region" description="Helical" evidence="10">
    <location>
        <begin position="51"/>
        <end position="70"/>
    </location>
</feature>
<name>A0A8J4IQN0_SPHME</name>
<dbReference type="GO" id="GO:0019367">
    <property type="term" value="P:fatty acid elongation, saturated fatty acid"/>
    <property type="evidence" value="ECO:0007669"/>
    <property type="project" value="TreeGrafter"/>
</dbReference>
<accession>A0A8J4IQN0</accession>
<dbReference type="GO" id="GO:0030148">
    <property type="term" value="P:sphingolipid biosynthetic process"/>
    <property type="evidence" value="ECO:0007669"/>
    <property type="project" value="TreeGrafter"/>
</dbReference>
<keyword evidence="7 10" id="KW-0443">Lipid metabolism</keyword>
<dbReference type="PANTHER" id="PTHR11157:SF68">
    <property type="entry name" value="ELONGATION OF VERY LONG CHAIN FATTY ACIDS PROTEIN 3"/>
    <property type="match status" value="1"/>
</dbReference>
<feature type="non-terminal residue" evidence="11">
    <location>
        <position position="1"/>
    </location>
</feature>
<evidence type="ECO:0000256" key="8">
    <source>
        <dbReference type="ARBA" id="ARBA00023136"/>
    </source>
</evidence>